<dbReference type="EMBL" id="BCMG01000002">
    <property type="protein sequence ID" value="GAX00485.1"/>
    <property type="molecule type" value="Genomic_DNA"/>
</dbReference>
<comment type="caution">
    <text evidence="4">The sequence shown here is derived from an EMBL/GenBank/DDBJ whole genome shotgun (WGS) entry which is preliminary data.</text>
</comment>
<keyword evidence="3" id="KW-0560">Oxidoreductase</keyword>
<accession>A0A1Z5IFB9</accession>
<name>A0A1Z5IFB9_9LACO</name>
<keyword evidence="5" id="KW-1185">Reference proteome</keyword>
<evidence type="ECO:0000313" key="4">
    <source>
        <dbReference type="EMBL" id="GAX00485.1"/>
    </source>
</evidence>
<dbReference type="InterPro" id="IPR003723">
    <property type="entry name" value="Precorrin-6x_reduct"/>
</dbReference>
<protein>
    <submittedName>
        <fullName evidence="4">Precorrin-6x reductase</fullName>
    </submittedName>
</protein>
<evidence type="ECO:0000256" key="3">
    <source>
        <dbReference type="ARBA" id="ARBA00023002"/>
    </source>
</evidence>
<keyword evidence="2" id="KW-0169">Cobalamin biosynthesis</keyword>
<gene>
    <name evidence="4" type="ORF">IWT126_00500</name>
</gene>
<evidence type="ECO:0000256" key="2">
    <source>
        <dbReference type="ARBA" id="ARBA00022573"/>
    </source>
</evidence>
<dbReference type="NCBIfam" id="TIGR00715">
    <property type="entry name" value="precor6x_red"/>
    <property type="match status" value="1"/>
</dbReference>
<dbReference type="Pfam" id="PF02571">
    <property type="entry name" value="CbiJ"/>
    <property type="match status" value="1"/>
</dbReference>
<dbReference type="PANTHER" id="PTHR36925">
    <property type="entry name" value="COBALT-PRECORRIN-6A REDUCTASE"/>
    <property type="match status" value="1"/>
</dbReference>
<dbReference type="UniPathway" id="UPA00148"/>
<evidence type="ECO:0000256" key="1">
    <source>
        <dbReference type="ARBA" id="ARBA00004953"/>
    </source>
</evidence>
<dbReference type="AlphaFoldDB" id="A0A1Z5IFB9"/>
<dbReference type="PROSITE" id="PS51014">
    <property type="entry name" value="COBK_CBIJ"/>
    <property type="match status" value="1"/>
</dbReference>
<dbReference type="GO" id="GO:0016994">
    <property type="term" value="F:precorrin-6A reductase activity"/>
    <property type="evidence" value="ECO:0007669"/>
    <property type="project" value="InterPro"/>
</dbReference>
<sequence length="250" mass="27726">MILLLGGTSESLAVADDLNAHHYSFVLSVTTDYGAELALKHAQNVCKQTLTPETFHHFFVENHIKVIVDATHPFARVISQTVIEAAKKEGIPYIRYERTGLLGQEEGLKLVRSTAEACQYLLKFQGNIYLSTGSKTAPDYAKQLDVSRLHVRVLPTERVMKLLTDAGYQANQIDAIQGPFSVELNVELFKHAQAVAVVTKESGKQGGVQEKIQACRQLNIPCVVIKRPEISYPKKVTEIAALEKELEGLR</sequence>
<comment type="pathway">
    <text evidence="1">Cofactor biosynthesis; adenosylcobalamin biosynthesis.</text>
</comment>
<dbReference type="RefSeq" id="WP_089136208.1">
    <property type="nucleotide sequence ID" value="NZ_BCMG01000002.1"/>
</dbReference>
<reference evidence="4 5" key="1">
    <citation type="submission" date="2015-11" db="EMBL/GenBank/DDBJ databases">
        <title>Draft genome sequences of new species of the genus Lactobacillus isolated from orchardgrass silage.</title>
        <authorList>
            <person name="Tohno M."/>
            <person name="Tanizawa Y."/>
            <person name="Arita M."/>
        </authorList>
    </citation>
    <scope>NUCLEOTIDE SEQUENCE [LARGE SCALE GENOMIC DNA]</scope>
    <source>
        <strain evidence="4 5">IWT126</strain>
    </source>
</reference>
<dbReference type="OrthoDB" id="9780707at2"/>
<proteinExistence type="predicted"/>
<dbReference type="GO" id="GO:0009236">
    <property type="term" value="P:cobalamin biosynthetic process"/>
    <property type="evidence" value="ECO:0007669"/>
    <property type="project" value="UniProtKB-UniPathway"/>
</dbReference>
<dbReference type="PANTHER" id="PTHR36925:SF1">
    <property type="entry name" value="COBALT-PRECORRIN-6A REDUCTASE"/>
    <property type="match status" value="1"/>
</dbReference>
<evidence type="ECO:0000313" key="5">
    <source>
        <dbReference type="Proteomes" id="UP000198402"/>
    </source>
</evidence>
<dbReference type="STRING" id="1302250.GCA_001313225_02904"/>
<dbReference type="Proteomes" id="UP000198402">
    <property type="component" value="Unassembled WGS sequence"/>
</dbReference>
<organism evidence="4 5">
    <name type="scientific">Secundilactobacillus silagei JCM 19001</name>
    <dbReference type="NCBI Taxonomy" id="1302250"/>
    <lineage>
        <taxon>Bacteria</taxon>
        <taxon>Bacillati</taxon>
        <taxon>Bacillota</taxon>
        <taxon>Bacilli</taxon>
        <taxon>Lactobacillales</taxon>
        <taxon>Lactobacillaceae</taxon>
        <taxon>Secundilactobacillus</taxon>
    </lineage>
</organism>